<feature type="region of interest" description="Disordered" evidence="7">
    <location>
        <begin position="717"/>
        <end position="754"/>
    </location>
</feature>
<evidence type="ECO:0000313" key="10">
    <source>
        <dbReference type="Proteomes" id="UP000298663"/>
    </source>
</evidence>
<keyword evidence="4" id="KW-0969">Cilium</keyword>
<gene>
    <name evidence="9" type="ORF">L596_002780</name>
</gene>
<dbReference type="Pfam" id="PF18111">
    <property type="entry name" value="RPGR1_C"/>
    <property type="match status" value="1"/>
</dbReference>
<dbReference type="InterPro" id="IPR041091">
    <property type="entry name" value="RPGRIP1_C"/>
</dbReference>
<evidence type="ECO:0000256" key="3">
    <source>
        <dbReference type="ARBA" id="ARBA00023054"/>
    </source>
</evidence>
<evidence type="ECO:0000256" key="7">
    <source>
        <dbReference type="SAM" id="MobiDB-lite"/>
    </source>
</evidence>
<dbReference type="CDD" id="cd00030">
    <property type="entry name" value="C2"/>
    <property type="match status" value="1"/>
</dbReference>
<dbReference type="GO" id="GO:1905515">
    <property type="term" value="P:non-motile cilium assembly"/>
    <property type="evidence" value="ECO:0007669"/>
    <property type="project" value="TreeGrafter"/>
</dbReference>
<protein>
    <recommendedName>
        <fullName evidence="8">C2 domain-containing protein</fullName>
    </recommendedName>
</protein>
<dbReference type="GO" id="GO:0005856">
    <property type="term" value="C:cytoskeleton"/>
    <property type="evidence" value="ECO:0007669"/>
    <property type="project" value="UniProtKB-ARBA"/>
</dbReference>
<keyword evidence="10" id="KW-1185">Reference proteome</keyword>
<evidence type="ECO:0000256" key="2">
    <source>
        <dbReference type="ARBA" id="ARBA00006042"/>
    </source>
</evidence>
<dbReference type="InterPro" id="IPR000008">
    <property type="entry name" value="C2_dom"/>
</dbReference>
<dbReference type="OrthoDB" id="2133912at2759"/>
<evidence type="ECO:0000256" key="6">
    <source>
        <dbReference type="SAM" id="Coils"/>
    </source>
</evidence>
<accession>A0A4U8UQ84</accession>
<comment type="caution">
    <text evidence="9">The sequence shown here is derived from an EMBL/GenBank/DDBJ whole genome shotgun (WGS) entry which is preliminary data.</text>
</comment>
<name>A0A4U8UQ84_STECR</name>
<feature type="compositionally biased region" description="Basic and acidic residues" evidence="7">
    <location>
        <begin position="786"/>
        <end position="795"/>
    </location>
</feature>
<reference evidence="9 10" key="2">
    <citation type="journal article" date="2019" name="G3 (Bethesda)">
        <title>Hybrid Assembly of the Genome of the Entomopathogenic Nematode Steinernema carpocapsae Identifies the X-Chromosome.</title>
        <authorList>
            <person name="Serra L."/>
            <person name="Macchietto M."/>
            <person name="Macias-Munoz A."/>
            <person name="McGill C.J."/>
            <person name="Rodriguez I.M."/>
            <person name="Rodriguez B."/>
            <person name="Murad R."/>
            <person name="Mortazavi A."/>
        </authorList>
    </citation>
    <scope>NUCLEOTIDE SEQUENCE [LARGE SCALE GENOMIC DNA]</scope>
    <source>
        <strain evidence="9 10">ALL</strain>
    </source>
</reference>
<proteinExistence type="inferred from homology"/>
<feature type="region of interest" description="Disordered" evidence="7">
    <location>
        <begin position="769"/>
        <end position="819"/>
    </location>
</feature>
<dbReference type="InterPro" id="IPR031139">
    <property type="entry name" value="RPGRIP1_fam"/>
</dbReference>
<dbReference type="PANTHER" id="PTHR14240:SF1">
    <property type="entry name" value="PROTEIN FANTOM-RELATED"/>
    <property type="match status" value="1"/>
</dbReference>
<feature type="coiled-coil region" evidence="6">
    <location>
        <begin position="200"/>
        <end position="227"/>
    </location>
</feature>
<feature type="compositionally biased region" description="Polar residues" evidence="7">
    <location>
        <begin position="718"/>
        <end position="735"/>
    </location>
</feature>
<dbReference type="SUPFAM" id="SSF49562">
    <property type="entry name" value="C2 domain (Calcium/lipid-binding domain, CaLB)"/>
    <property type="match status" value="2"/>
</dbReference>
<evidence type="ECO:0000256" key="4">
    <source>
        <dbReference type="ARBA" id="ARBA00023069"/>
    </source>
</evidence>
<dbReference type="Pfam" id="PF11618">
    <property type="entry name" value="C2-C2_1"/>
    <property type="match status" value="1"/>
</dbReference>
<evidence type="ECO:0000256" key="5">
    <source>
        <dbReference type="ARBA" id="ARBA00023273"/>
    </source>
</evidence>
<evidence type="ECO:0000259" key="8">
    <source>
        <dbReference type="PROSITE" id="PS50004"/>
    </source>
</evidence>
<evidence type="ECO:0000256" key="1">
    <source>
        <dbReference type="ARBA" id="ARBA00004138"/>
    </source>
</evidence>
<feature type="coiled-coil region" evidence="6">
    <location>
        <begin position="1"/>
        <end position="88"/>
    </location>
</feature>
<dbReference type="EMBL" id="AZBU02000001">
    <property type="protein sequence ID" value="TMS35360.1"/>
    <property type="molecule type" value="Genomic_DNA"/>
</dbReference>
<dbReference type="Gene3D" id="2.60.40.150">
    <property type="entry name" value="C2 domain"/>
    <property type="match status" value="3"/>
</dbReference>
<keyword evidence="5" id="KW-0966">Cell projection</keyword>
<organism evidence="9 10">
    <name type="scientific">Steinernema carpocapsae</name>
    <name type="common">Entomopathogenic nematode</name>
    <dbReference type="NCBI Taxonomy" id="34508"/>
    <lineage>
        <taxon>Eukaryota</taxon>
        <taxon>Metazoa</taxon>
        <taxon>Ecdysozoa</taxon>
        <taxon>Nematoda</taxon>
        <taxon>Chromadorea</taxon>
        <taxon>Rhabditida</taxon>
        <taxon>Tylenchina</taxon>
        <taxon>Panagrolaimomorpha</taxon>
        <taxon>Strongyloidoidea</taxon>
        <taxon>Steinernematidae</taxon>
        <taxon>Steinernema</taxon>
    </lineage>
</organism>
<dbReference type="Proteomes" id="UP000298663">
    <property type="component" value="Unassembled WGS sequence"/>
</dbReference>
<evidence type="ECO:0000313" key="9">
    <source>
        <dbReference type="EMBL" id="TMS35360.1"/>
    </source>
</evidence>
<keyword evidence="3 6" id="KW-0175">Coiled coil</keyword>
<reference evidence="9 10" key="1">
    <citation type="journal article" date="2015" name="Genome Biol.">
        <title>Comparative genomics of Steinernema reveals deeply conserved gene regulatory networks.</title>
        <authorList>
            <person name="Dillman A.R."/>
            <person name="Macchietto M."/>
            <person name="Porter C.F."/>
            <person name="Rogers A."/>
            <person name="Williams B."/>
            <person name="Antoshechkin I."/>
            <person name="Lee M.M."/>
            <person name="Goodwin Z."/>
            <person name="Lu X."/>
            <person name="Lewis E.E."/>
            <person name="Goodrich-Blair H."/>
            <person name="Stock S.P."/>
            <person name="Adams B.J."/>
            <person name="Sternberg P.W."/>
            <person name="Mortazavi A."/>
        </authorList>
    </citation>
    <scope>NUCLEOTIDE SEQUENCE [LARGE SCALE GENOMIC DNA]</scope>
    <source>
        <strain evidence="9 10">ALL</strain>
    </source>
</reference>
<dbReference type="AlphaFoldDB" id="A0A4U8UQ84"/>
<sequence>MENELEMVREENRLLRETNDKLVANALEGEGLHSVDEEEMKEMRLRIHEMETQLMDAENELRSMNSRNRELDREKQKLLKRNMRLKQHVDLIVGEKMALAHRKISEDAEQAIEREATPVKRRSMSDVLEPLDKLFEDIALMLETKVASDSGSSDDKSELSSTTYQKMYQELYEELEKVRNMLLIQHKINQQQNDEIILLNAATEGNKDEYERKLGLLIEELRKRKQRIVILENQLKSIAYGGDLRSLKAESTGDISLTEDRPNEIELHFSKLVVHSENTAVFSSLRPQFFLSIEFFDFELETTTVFAGPDTILDFTTIYDVIVSNLFLHYVETDGITVELYEAKSNTYHLCGSGLIALKSLVSLKADSLINGELPLISADKQSVVGVLTYSIALKEELLKALKAHKKQSIAKTLIVEEDGAAIGSTNELIVTIRSGSDFNNLIKNKKPPSSYVAYSLFDQQPVCSKTVERNANPDFSWTQTFKVPQTDALHKYLKATEFVITIVQSDSIDSLSLTPGTADVIGRVSVPLFMLARNKPIIGKFSLTDNKGEMTPASIDIALRWRFDYKMVKKNTLPDIPIATPSSASKTNEKAIAELEKEFDEQKKKVRITIESDTSSDDDENFVVPPPATGYFDEKSPKQCSFQSVESEESSSSTVISAALSKKGSLPSPMNRTQFSDEENFLPGHMRVVSNSRVEETLDVWEQDEQKIEEEIEVISAASQPKSGQSPVPQQNTADESENDTTENVESGLEEDVRLPTIMAAPRTLLRDLPPLNEAPPVPAPRTHKGVEFTDPIHRSIPPSENSSVSESDEPRKKRKNVPIPLHSELPAGVLKTTEFLDNPMSGDEESVEALVAVHIGRLSLVDHSILVHPQYDGLHIFVEWKFLDFSQEDCETPTSLPLPRNRSFQSNFDYTKEYGLNKRRIALLRQWIELLNRLEFTLVTDGGEDGECDDLGVAQLDLREAAAQNSHKIEFLNVDGIPVAAIEIEVTYSKILLENFNV</sequence>
<dbReference type="PROSITE" id="PS50004">
    <property type="entry name" value="C2"/>
    <property type="match status" value="1"/>
</dbReference>
<feature type="region of interest" description="Disordered" evidence="7">
    <location>
        <begin position="610"/>
        <end position="638"/>
    </location>
</feature>
<dbReference type="Pfam" id="PF00168">
    <property type="entry name" value="C2"/>
    <property type="match status" value="1"/>
</dbReference>
<feature type="domain" description="C2" evidence="8">
    <location>
        <begin position="406"/>
        <end position="542"/>
    </location>
</feature>
<dbReference type="InterPro" id="IPR021656">
    <property type="entry name" value="C2-C2_1"/>
</dbReference>
<dbReference type="InterPro" id="IPR035892">
    <property type="entry name" value="C2_domain_sf"/>
</dbReference>
<comment type="subcellular location">
    <subcellularLocation>
        <location evidence="1">Cell projection</location>
        <location evidence="1">Cilium</location>
    </subcellularLocation>
</comment>
<dbReference type="GO" id="GO:0035869">
    <property type="term" value="C:ciliary transition zone"/>
    <property type="evidence" value="ECO:0007669"/>
    <property type="project" value="TreeGrafter"/>
</dbReference>
<dbReference type="STRING" id="34508.A0A4U8UQ84"/>
<dbReference type="PANTHER" id="PTHR14240">
    <property type="entry name" value="RETINITIS PIGMENTOSA GTPASE REGULATOR-INTERACTING PROTEIN"/>
    <property type="match status" value="1"/>
</dbReference>
<comment type="similarity">
    <text evidence="2">Belongs to the RPGRIP1 family.</text>
</comment>